<dbReference type="PROSITE" id="PS00101">
    <property type="entry name" value="HEXAPEP_TRANSFERASES"/>
    <property type="match status" value="1"/>
</dbReference>
<dbReference type="SUPFAM" id="SSF51161">
    <property type="entry name" value="Trimeric LpxA-like enzymes"/>
    <property type="match status" value="1"/>
</dbReference>
<dbReference type="Gene3D" id="2.160.10.10">
    <property type="entry name" value="Hexapeptide repeat proteins"/>
    <property type="match status" value="1"/>
</dbReference>
<dbReference type="InterPro" id="IPR051159">
    <property type="entry name" value="Hexapeptide_acetyltransf"/>
</dbReference>
<evidence type="ECO:0000256" key="2">
    <source>
        <dbReference type="ARBA" id="ARBA00022737"/>
    </source>
</evidence>
<reference evidence="3" key="1">
    <citation type="journal article" date="2020" name="mSystems">
        <title>Genome- and Community-Level Interaction Insights into Carbon Utilization and Element Cycling Functions of Hydrothermarchaeota in Hydrothermal Sediment.</title>
        <authorList>
            <person name="Zhou Z."/>
            <person name="Liu Y."/>
            <person name="Xu W."/>
            <person name="Pan J."/>
            <person name="Luo Z.H."/>
            <person name="Li M."/>
        </authorList>
    </citation>
    <scope>NUCLEOTIDE SEQUENCE [LARGE SCALE GENOMIC DNA]</scope>
    <source>
        <strain evidence="3">HyVt-74</strain>
    </source>
</reference>
<sequence>MSDRFKDWKPPIIKEGELTKWNWMVQNKEGLKLGKKTDIGAFTYINALHGVEIGDNVQIGSHCSIYSISTIDNKKGSVVIKENACIGSHSIIMPGVVIGKNSVVGAFSFVNKDIPDNVIAVGVPAKVIKEIKKQEE</sequence>
<dbReference type="PANTHER" id="PTHR23416">
    <property type="entry name" value="SIALIC ACID SYNTHASE-RELATED"/>
    <property type="match status" value="1"/>
</dbReference>
<gene>
    <name evidence="3" type="ORF">ENL19_00310</name>
</gene>
<dbReference type="EMBL" id="DRTB01000024">
    <property type="protein sequence ID" value="HHE04485.1"/>
    <property type="molecule type" value="Genomic_DNA"/>
</dbReference>
<accession>A0A7C5DAF6</accession>
<comment type="caution">
    <text evidence="3">The sequence shown here is derived from an EMBL/GenBank/DDBJ whole genome shotgun (WGS) entry which is preliminary data.</text>
</comment>
<dbReference type="AlphaFoldDB" id="A0A7C5DAF6"/>
<dbReference type="CDD" id="cd04647">
    <property type="entry name" value="LbH_MAT_like"/>
    <property type="match status" value="1"/>
</dbReference>
<dbReference type="InterPro" id="IPR018357">
    <property type="entry name" value="Hexapep_transf_CS"/>
</dbReference>
<organism evidence="3">
    <name type="scientific">candidate division WOR-3 bacterium</name>
    <dbReference type="NCBI Taxonomy" id="2052148"/>
    <lineage>
        <taxon>Bacteria</taxon>
        <taxon>Bacteria division WOR-3</taxon>
    </lineage>
</organism>
<evidence type="ECO:0000256" key="1">
    <source>
        <dbReference type="ARBA" id="ARBA00022679"/>
    </source>
</evidence>
<keyword evidence="2" id="KW-0677">Repeat</keyword>
<keyword evidence="1" id="KW-0808">Transferase</keyword>
<protein>
    <submittedName>
        <fullName evidence="3">Acyltransferase</fullName>
    </submittedName>
</protein>
<dbReference type="Proteomes" id="UP000886110">
    <property type="component" value="Unassembled WGS sequence"/>
</dbReference>
<name>A0A7C5DAF6_UNCW3</name>
<evidence type="ECO:0000313" key="3">
    <source>
        <dbReference type="EMBL" id="HHE04485.1"/>
    </source>
</evidence>
<dbReference type="Pfam" id="PF00132">
    <property type="entry name" value="Hexapep"/>
    <property type="match status" value="1"/>
</dbReference>
<proteinExistence type="predicted"/>
<keyword evidence="3" id="KW-0012">Acyltransferase</keyword>
<dbReference type="GO" id="GO:0016746">
    <property type="term" value="F:acyltransferase activity"/>
    <property type="evidence" value="ECO:0007669"/>
    <property type="project" value="UniProtKB-KW"/>
</dbReference>
<dbReference type="InterPro" id="IPR011004">
    <property type="entry name" value="Trimer_LpxA-like_sf"/>
</dbReference>
<dbReference type="InterPro" id="IPR001451">
    <property type="entry name" value="Hexapep"/>
</dbReference>